<protein>
    <recommendedName>
        <fullName evidence="4">coproporphyrinogen oxidase</fullName>
        <ecNumber evidence="4">1.3.3.3</ecNumber>
    </recommendedName>
</protein>
<dbReference type="InterPro" id="IPR036406">
    <property type="entry name" value="Coprogen_oxidase_aer_sf"/>
</dbReference>
<dbReference type="AlphaFoldDB" id="A0A4T0HF43"/>
<evidence type="ECO:0000256" key="4">
    <source>
        <dbReference type="ARBA" id="ARBA00012869"/>
    </source>
</evidence>
<dbReference type="SUPFAM" id="SSF102886">
    <property type="entry name" value="Coproporphyrinogen III oxidase"/>
    <property type="match status" value="1"/>
</dbReference>
<evidence type="ECO:0000256" key="3">
    <source>
        <dbReference type="ARBA" id="ARBA00011738"/>
    </source>
</evidence>
<dbReference type="UniPathway" id="UPA00251">
    <property type="reaction ID" value="UER00322"/>
</dbReference>
<keyword evidence="7" id="KW-0732">Signal</keyword>
<feature type="chain" id="PRO_5030101468" description="coproporphyrinogen oxidase" evidence="7">
    <location>
        <begin position="20"/>
        <end position="376"/>
    </location>
</feature>
<comment type="caution">
    <text evidence="8">The sequence shown here is derived from an EMBL/GenBank/DDBJ whole genome shotgun (WGS) entry which is preliminary data.</text>
</comment>
<comment type="pathway">
    <text evidence="1">Porphyrin-containing compound metabolism; protoporphyrin-IX biosynthesis; protoporphyrinogen-IX from coproporphyrinogen-III (O2 route): step 1/1.</text>
</comment>
<evidence type="ECO:0000313" key="8">
    <source>
        <dbReference type="EMBL" id="TIB12813.1"/>
    </source>
</evidence>
<dbReference type="Gene3D" id="3.40.1500.10">
    <property type="entry name" value="Coproporphyrinogen III oxidase, aerobic"/>
    <property type="match status" value="1"/>
</dbReference>
<name>A0A4T0HF43_WALIC</name>
<sequence>MSLRGRLGLLSSIALPVLAGGVFSNARVSCEEYNQSDSHTAPPMRQQMSSYVKQLQSTIVEAISDFDGGANFRVDKWQRKEGGEGISCVLQNGTHVEKAGVGVSIVHGKLPPAGVAQMRANHAGIPYDPQNPHPLPFSAVGLSLIIHPRNPFCPTVHANYRYFELYEGGQEGGVDNAGNLVNAKPIFSWFGGGSDLTPAYLNQEDCRHFHGTVKKACDKHDAGFYPQFKRWADNYFYIPHRNQCRGIGGIFFDDLTPGSELARGKSAEELFGFVRECGDAFLDSYLPILDKRKGVEYNDHHKRWQDLRRGRYVEFNLVHDRGTKFGLNAGGARIESILMSLPATARWEYMTDMGTQEGTEEMEMEEVLREPVEWVG</sequence>
<dbReference type="EMBL" id="SPOF01000017">
    <property type="protein sequence ID" value="TIB12813.1"/>
    <property type="molecule type" value="Genomic_DNA"/>
</dbReference>
<comment type="similarity">
    <text evidence="2">Belongs to the aerobic coproporphyrinogen-III oxidase family.</text>
</comment>
<dbReference type="InterPro" id="IPR001260">
    <property type="entry name" value="Coprogen_oxidase_aer"/>
</dbReference>
<dbReference type="EC" id="1.3.3.3" evidence="4"/>
<dbReference type="GO" id="GO:0006782">
    <property type="term" value="P:protoporphyrinogen IX biosynthetic process"/>
    <property type="evidence" value="ECO:0007669"/>
    <property type="project" value="UniProtKB-UniPathway"/>
</dbReference>
<proteinExistence type="inferred from homology"/>
<dbReference type="PANTHER" id="PTHR10755:SF0">
    <property type="entry name" value="OXYGEN-DEPENDENT COPROPORPHYRINOGEN-III OXIDASE, MITOCHONDRIAL"/>
    <property type="match status" value="1"/>
</dbReference>
<dbReference type="NCBIfam" id="NF003727">
    <property type="entry name" value="PRK05330.1"/>
    <property type="match status" value="1"/>
</dbReference>
<feature type="signal peptide" evidence="7">
    <location>
        <begin position="1"/>
        <end position="19"/>
    </location>
</feature>
<accession>A0A4T0HF43</accession>
<evidence type="ECO:0000256" key="7">
    <source>
        <dbReference type="SAM" id="SignalP"/>
    </source>
</evidence>
<dbReference type="PANTHER" id="PTHR10755">
    <property type="entry name" value="COPROPORPHYRINOGEN III OXIDASE, MITOCHONDRIAL"/>
    <property type="match status" value="1"/>
</dbReference>
<evidence type="ECO:0000313" key="9">
    <source>
        <dbReference type="Proteomes" id="UP000306954"/>
    </source>
</evidence>
<gene>
    <name evidence="8" type="ORF">E3P90_01941</name>
</gene>
<dbReference type="Proteomes" id="UP000306954">
    <property type="component" value="Unassembled WGS sequence"/>
</dbReference>
<comment type="subunit">
    <text evidence="3">Homodimer.</text>
</comment>
<keyword evidence="5" id="KW-0560">Oxidoreductase</keyword>
<dbReference type="PRINTS" id="PR00073">
    <property type="entry name" value="COPRGNOXDASE"/>
</dbReference>
<dbReference type="GO" id="GO:0004109">
    <property type="term" value="F:coproporphyrinogen oxidase activity"/>
    <property type="evidence" value="ECO:0007669"/>
    <property type="project" value="UniProtKB-EC"/>
</dbReference>
<evidence type="ECO:0000256" key="6">
    <source>
        <dbReference type="ARBA" id="ARBA00023244"/>
    </source>
</evidence>
<evidence type="ECO:0000256" key="1">
    <source>
        <dbReference type="ARBA" id="ARBA00005168"/>
    </source>
</evidence>
<dbReference type="PIRSF" id="PIRSF000166">
    <property type="entry name" value="Coproporphyri_ox"/>
    <property type="match status" value="1"/>
</dbReference>
<evidence type="ECO:0000256" key="2">
    <source>
        <dbReference type="ARBA" id="ARBA00010644"/>
    </source>
</evidence>
<dbReference type="OrthoDB" id="15318at2759"/>
<evidence type="ECO:0000256" key="5">
    <source>
        <dbReference type="ARBA" id="ARBA00023002"/>
    </source>
</evidence>
<keyword evidence="6" id="KW-0627">Porphyrin biosynthesis</keyword>
<dbReference type="Pfam" id="PF01218">
    <property type="entry name" value="Coprogen_oxidas"/>
    <property type="match status" value="1"/>
</dbReference>
<dbReference type="GO" id="GO:0005737">
    <property type="term" value="C:cytoplasm"/>
    <property type="evidence" value="ECO:0007669"/>
    <property type="project" value="TreeGrafter"/>
</dbReference>
<reference evidence="8 9" key="1">
    <citation type="submission" date="2019-03" db="EMBL/GenBank/DDBJ databases">
        <title>Sequencing 23 genomes of Wallemia ichthyophaga.</title>
        <authorList>
            <person name="Gostincar C."/>
        </authorList>
    </citation>
    <scope>NUCLEOTIDE SEQUENCE [LARGE SCALE GENOMIC DNA]</scope>
    <source>
        <strain evidence="8 9">EXF-8621</strain>
    </source>
</reference>
<organism evidence="8 9">
    <name type="scientific">Wallemia ichthyophaga</name>
    <dbReference type="NCBI Taxonomy" id="245174"/>
    <lineage>
        <taxon>Eukaryota</taxon>
        <taxon>Fungi</taxon>
        <taxon>Dikarya</taxon>
        <taxon>Basidiomycota</taxon>
        <taxon>Wallemiomycotina</taxon>
        <taxon>Wallemiomycetes</taxon>
        <taxon>Wallemiales</taxon>
        <taxon>Wallemiaceae</taxon>
        <taxon>Wallemia</taxon>
    </lineage>
</organism>